<evidence type="ECO:0000313" key="1">
    <source>
        <dbReference type="EMBL" id="MBP2472483.1"/>
    </source>
</evidence>
<dbReference type="PRINTS" id="PR01950">
    <property type="entry name" value="LANCSUPER"/>
</dbReference>
<dbReference type="SUPFAM" id="SSF158745">
    <property type="entry name" value="LanC-like"/>
    <property type="match status" value="1"/>
</dbReference>
<dbReference type="RefSeq" id="WP_143342821.1">
    <property type="nucleotide sequence ID" value="NZ_JAGIOO010000001.1"/>
</dbReference>
<evidence type="ECO:0008006" key="3">
    <source>
        <dbReference type="Google" id="ProtNLM"/>
    </source>
</evidence>
<comment type="caution">
    <text evidence="1">The sequence shown here is derived from an EMBL/GenBank/DDBJ whole genome shotgun (WGS) entry which is preliminary data.</text>
</comment>
<dbReference type="Proteomes" id="UP001519363">
    <property type="component" value="Unassembled WGS sequence"/>
</dbReference>
<reference evidence="1 2" key="1">
    <citation type="submission" date="2021-03" db="EMBL/GenBank/DDBJ databases">
        <title>Sequencing the genomes of 1000 actinobacteria strains.</title>
        <authorList>
            <person name="Klenk H.-P."/>
        </authorList>
    </citation>
    <scope>NUCLEOTIDE SEQUENCE [LARGE SCALE GENOMIC DNA]</scope>
    <source>
        <strain evidence="1 2">DSM 44580</strain>
    </source>
</reference>
<organism evidence="1 2">
    <name type="scientific">Crossiella equi</name>
    <dbReference type="NCBI Taxonomy" id="130796"/>
    <lineage>
        <taxon>Bacteria</taxon>
        <taxon>Bacillati</taxon>
        <taxon>Actinomycetota</taxon>
        <taxon>Actinomycetes</taxon>
        <taxon>Pseudonocardiales</taxon>
        <taxon>Pseudonocardiaceae</taxon>
        <taxon>Crossiella</taxon>
    </lineage>
</organism>
<proteinExistence type="predicted"/>
<keyword evidence="2" id="KW-1185">Reference proteome</keyword>
<sequence length="301" mass="31602">MTAHEVLGWVTDRLADPAEVRALAGDWQAASLVEGYAGIAVFYGSLPGYRERAHAHLAAAVRERTDSGRGGLITGDLAIGYAAAVTARTDEDYRGLRASVAGAARKALARLLALATRAGTEVPGQAEALHRLAEFLLAQAGTDEHGPLWPHYLPWPAPARPAWCYGGPGVVRALQLAGLALGAPAWGEQAVRAMRAALARDAWEFHDASLCHGAAGALRITARIARDSGDEVLRAALPGLTERVLAHVDPAAPFGFRYPDAEFRPVANRAGFLEGAAGIALVLATPDRTAPVPWDAALLLA</sequence>
<accession>A0ABS5A7B1</accession>
<dbReference type="InterPro" id="IPR007822">
    <property type="entry name" value="LANC-like"/>
</dbReference>
<dbReference type="EMBL" id="JAGIOO010000001">
    <property type="protein sequence ID" value="MBP2472483.1"/>
    <property type="molecule type" value="Genomic_DNA"/>
</dbReference>
<dbReference type="SMART" id="SM01260">
    <property type="entry name" value="LANC_like"/>
    <property type="match status" value="1"/>
</dbReference>
<dbReference type="Pfam" id="PF05147">
    <property type="entry name" value="LANC_like"/>
    <property type="match status" value="1"/>
</dbReference>
<protein>
    <recommendedName>
        <fullName evidence="3">Lanthionine synthetase C-like protein</fullName>
    </recommendedName>
</protein>
<name>A0ABS5A7B1_9PSEU</name>
<evidence type="ECO:0000313" key="2">
    <source>
        <dbReference type="Proteomes" id="UP001519363"/>
    </source>
</evidence>
<dbReference type="Gene3D" id="1.50.10.20">
    <property type="match status" value="2"/>
</dbReference>
<gene>
    <name evidence="1" type="ORF">JOF53_001355</name>
</gene>